<evidence type="ECO:0000256" key="4">
    <source>
        <dbReference type="ARBA" id="ARBA00022695"/>
    </source>
</evidence>
<reference evidence="11" key="1">
    <citation type="submission" date="2022-03" db="EMBL/GenBank/DDBJ databases">
        <authorList>
            <person name="Tunstrom K."/>
        </authorList>
    </citation>
    <scope>NUCLEOTIDE SEQUENCE</scope>
</reference>
<dbReference type="InterPro" id="IPR041373">
    <property type="entry name" value="RT_RNaseH"/>
</dbReference>
<evidence type="ECO:0000313" key="11">
    <source>
        <dbReference type="EMBL" id="CAH2101983.1"/>
    </source>
</evidence>
<dbReference type="EMBL" id="CAKOGL010000025">
    <property type="protein sequence ID" value="CAH2101983.1"/>
    <property type="molecule type" value="Genomic_DNA"/>
</dbReference>
<dbReference type="Gene3D" id="3.10.10.10">
    <property type="entry name" value="HIV Type 1 Reverse Transcriptase, subunit A, domain 1"/>
    <property type="match status" value="1"/>
</dbReference>
<evidence type="ECO:0000256" key="3">
    <source>
        <dbReference type="ARBA" id="ARBA00022679"/>
    </source>
</evidence>
<dbReference type="FunFam" id="1.10.340.70:FF:000001">
    <property type="entry name" value="Retrovirus-related Pol polyprotein from transposon gypsy-like Protein"/>
    <property type="match status" value="1"/>
</dbReference>
<dbReference type="PANTHER" id="PTHR37984:SF5">
    <property type="entry name" value="PROTEIN NYNRIN-LIKE"/>
    <property type="match status" value="1"/>
</dbReference>
<evidence type="ECO:0000256" key="2">
    <source>
        <dbReference type="ARBA" id="ARBA00022670"/>
    </source>
</evidence>
<dbReference type="GO" id="GO:0004519">
    <property type="term" value="F:endonuclease activity"/>
    <property type="evidence" value="ECO:0007669"/>
    <property type="project" value="UniProtKB-KW"/>
</dbReference>
<evidence type="ECO:0000256" key="8">
    <source>
        <dbReference type="ARBA" id="ARBA00022918"/>
    </source>
</evidence>
<dbReference type="Pfam" id="PF00078">
    <property type="entry name" value="RVT_1"/>
    <property type="match status" value="1"/>
</dbReference>
<dbReference type="EC" id="2.7.7.49" evidence="1"/>
<proteinExistence type="predicted"/>
<dbReference type="GO" id="GO:0003964">
    <property type="term" value="F:RNA-directed DNA polymerase activity"/>
    <property type="evidence" value="ECO:0007669"/>
    <property type="project" value="UniProtKB-KW"/>
</dbReference>
<dbReference type="Gene3D" id="3.30.70.270">
    <property type="match status" value="2"/>
</dbReference>
<dbReference type="GO" id="GO:0003676">
    <property type="term" value="F:nucleic acid binding"/>
    <property type="evidence" value="ECO:0007669"/>
    <property type="project" value="InterPro"/>
</dbReference>
<dbReference type="InterPro" id="IPR012337">
    <property type="entry name" value="RNaseH-like_sf"/>
</dbReference>
<dbReference type="FunFam" id="3.30.70.270:FF:000020">
    <property type="entry name" value="Transposon Tf2-6 polyprotein-like Protein"/>
    <property type="match status" value="1"/>
</dbReference>
<keyword evidence="7" id="KW-0378">Hydrolase</keyword>
<dbReference type="Pfam" id="PF17921">
    <property type="entry name" value="Integrase_H2C2"/>
    <property type="match status" value="1"/>
</dbReference>
<dbReference type="Gene3D" id="3.30.420.10">
    <property type="entry name" value="Ribonuclease H-like superfamily/Ribonuclease H"/>
    <property type="match status" value="1"/>
</dbReference>
<evidence type="ECO:0000259" key="10">
    <source>
        <dbReference type="PROSITE" id="PS50994"/>
    </source>
</evidence>
<evidence type="ECO:0000256" key="7">
    <source>
        <dbReference type="ARBA" id="ARBA00022801"/>
    </source>
</evidence>
<keyword evidence="6" id="KW-0255">Endonuclease</keyword>
<dbReference type="Pfam" id="PF17917">
    <property type="entry name" value="RT_RNaseH"/>
    <property type="match status" value="1"/>
</dbReference>
<protein>
    <recommendedName>
        <fullName evidence="1">RNA-directed DNA polymerase</fullName>
        <ecNumber evidence="1">2.7.7.49</ecNumber>
    </recommendedName>
</protein>
<dbReference type="InterPro" id="IPR041588">
    <property type="entry name" value="Integrase_H2C2"/>
</dbReference>
<dbReference type="PROSITE" id="PS50878">
    <property type="entry name" value="RT_POL"/>
    <property type="match status" value="1"/>
</dbReference>
<dbReference type="SUPFAM" id="SSF56672">
    <property type="entry name" value="DNA/RNA polymerases"/>
    <property type="match status" value="1"/>
</dbReference>
<keyword evidence="3" id="KW-0808">Transferase</keyword>
<dbReference type="CDD" id="cd09274">
    <property type="entry name" value="RNase_HI_RT_Ty3"/>
    <property type="match status" value="1"/>
</dbReference>
<dbReference type="PROSITE" id="PS50994">
    <property type="entry name" value="INTEGRASE"/>
    <property type="match status" value="1"/>
</dbReference>
<organism evidence="11 12">
    <name type="scientific">Euphydryas editha</name>
    <name type="common">Edith's checkerspot</name>
    <dbReference type="NCBI Taxonomy" id="104508"/>
    <lineage>
        <taxon>Eukaryota</taxon>
        <taxon>Metazoa</taxon>
        <taxon>Ecdysozoa</taxon>
        <taxon>Arthropoda</taxon>
        <taxon>Hexapoda</taxon>
        <taxon>Insecta</taxon>
        <taxon>Pterygota</taxon>
        <taxon>Neoptera</taxon>
        <taxon>Endopterygota</taxon>
        <taxon>Lepidoptera</taxon>
        <taxon>Glossata</taxon>
        <taxon>Ditrysia</taxon>
        <taxon>Papilionoidea</taxon>
        <taxon>Nymphalidae</taxon>
        <taxon>Nymphalinae</taxon>
        <taxon>Euphydryas</taxon>
    </lineage>
</organism>
<comment type="caution">
    <text evidence="11">The sequence shown here is derived from an EMBL/GenBank/DDBJ whole genome shotgun (WGS) entry which is preliminary data.</text>
</comment>
<dbReference type="PANTHER" id="PTHR37984">
    <property type="entry name" value="PROTEIN CBG26694"/>
    <property type="match status" value="1"/>
</dbReference>
<evidence type="ECO:0000259" key="9">
    <source>
        <dbReference type="PROSITE" id="PS50878"/>
    </source>
</evidence>
<dbReference type="Gene3D" id="1.10.340.70">
    <property type="match status" value="1"/>
</dbReference>
<dbReference type="GO" id="GO:0015074">
    <property type="term" value="P:DNA integration"/>
    <property type="evidence" value="ECO:0007669"/>
    <property type="project" value="InterPro"/>
</dbReference>
<evidence type="ECO:0000256" key="1">
    <source>
        <dbReference type="ARBA" id="ARBA00012493"/>
    </source>
</evidence>
<dbReference type="Pfam" id="PF00665">
    <property type="entry name" value="rve"/>
    <property type="match status" value="1"/>
</dbReference>
<dbReference type="CDD" id="cd01647">
    <property type="entry name" value="RT_LTR"/>
    <property type="match status" value="1"/>
</dbReference>
<keyword evidence="2" id="KW-0645">Protease</keyword>
<dbReference type="Proteomes" id="UP001153954">
    <property type="component" value="Unassembled WGS sequence"/>
</dbReference>
<dbReference type="InterPro" id="IPR001584">
    <property type="entry name" value="Integrase_cat-core"/>
</dbReference>
<dbReference type="FunFam" id="3.10.10.10:FF:000007">
    <property type="entry name" value="Retrovirus-related Pol polyprotein from transposon 17.6-like Protein"/>
    <property type="match status" value="1"/>
</dbReference>
<name>A0AAU9US38_EUPED</name>
<keyword evidence="4" id="KW-0548">Nucleotidyltransferase</keyword>
<dbReference type="InterPro" id="IPR050951">
    <property type="entry name" value="Retrovirus_Pol_polyprotein"/>
</dbReference>
<feature type="domain" description="Integrase catalytic" evidence="10">
    <location>
        <begin position="691"/>
        <end position="849"/>
    </location>
</feature>
<keyword evidence="8" id="KW-0695">RNA-directed DNA polymerase</keyword>
<gene>
    <name evidence="11" type="ORF">EEDITHA_LOCUS16681</name>
</gene>
<feature type="domain" description="Reverse transcriptase" evidence="9">
    <location>
        <begin position="146"/>
        <end position="325"/>
    </location>
</feature>
<evidence type="ECO:0000256" key="5">
    <source>
        <dbReference type="ARBA" id="ARBA00022722"/>
    </source>
</evidence>
<dbReference type="SUPFAM" id="SSF53098">
    <property type="entry name" value="Ribonuclease H-like"/>
    <property type="match status" value="1"/>
</dbReference>
<dbReference type="GO" id="GO:0008233">
    <property type="term" value="F:peptidase activity"/>
    <property type="evidence" value="ECO:0007669"/>
    <property type="project" value="UniProtKB-KW"/>
</dbReference>
<evidence type="ECO:0000313" key="12">
    <source>
        <dbReference type="Proteomes" id="UP001153954"/>
    </source>
</evidence>
<dbReference type="AlphaFoldDB" id="A0AAU9US38"/>
<dbReference type="InterPro" id="IPR043128">
    <property type="entry name" value="Rev_trsase/Diguanyl_cyclase"/>
</dbReference>
<accession>A0AAU9US38</accession>
<sequence>MLRLIETIKHPTSRSDIKLPEFDPEKPDADARAWEIISQGFNVSLTSDNVILTSCKNILSCVNSDASSRLDFDYIDTDVPFEYRPQLEAVLNEFSASFSRGVATSRVNTGQLEIRLIDPTKVVQRRPYRLGADERQVVRNKVNELLKAGVIRPSCSPFSSPVLLVKKKDGSDRMCVDYRELNNNTVADRYPLPLIEDQVARLGGAKWYTCLDAVSGYHQIPVEPSSIEKTAFVTPDGQWEYLTMPFGLRNATSVYQRAVMQALGELGHTFVVAYVDDLLILASDVEQGISRLRLVLDVLTKAGFSLNLSKCAFLKRRVEYLGFVIEDGRVMPNPKKIEALTRLPPPGTVTQLRQFIGLASYFRQFVPQFSKIMAPLFKLTNTKFREINWQSIHEQIRQHIIVTLTSQPVLKIFDPNLPIEIHTDASADGYGAVFIQKVDGKQHPVAYYSRRTSPAESRYHSYELETLAVVNAVKHFSHYLKGRKFTIVTDCNSVKATKNKAELSPRVHRWWAYLQSFEFDIVYREGSRMKHVDCLSRNPHLPSIPSHDIKQHVEQKRVNIAELSRDWLQVEQEKDPEIQKIVSDIQNEVISEDIRKTYEVRSGILCRKIQRNARSRWLPIVPRSFRWSVVNNVHESIMHLGWEKTLEKIYEHYWFEGMSKFVRKFVENCITCRISKPKSGRIQAELHPIPKINVPWHTVHIDVSGKLSGKNDVKEYVFVVVDAFTKFVLLFHSLNIDSQSSIRVLESSASLFGAPTRVVADQGRCFASKEFTNYCKSRNIELHLIATGSSRANGQVERVMGILKSMLTVVESSKDRSWQDALGEAQLAINSTVNRVTKASPLELMIGKVARPLGLMTVNNDEVNEVDLNTIREHAAQNIQNTALYDKARFDKNKATVRRFDVGDYVLIENEERNQTKLDAKFRGPFKIVEVLDNDRYSLKSLNSKRTYKYSHDRLRKIPNH</sequence>
<evidence type="ECO:0000256" key="6">
    <source>
        <dbReference type="ARBA" id="ARBA00022759"/>
    </source>
</evidence>
<dbReference type="InterPro" id="IPR043502">
    <property type="entry name" value="DNA/RNA_pol_sf"/>
</dbReference>
<dbReference type="InterPro" id="IPR000477">
    <property type="entry name" value="RT_dom"/>
</dbReference>
<keyword evidence="12" id="KW-1185">Reference proteome</keyword>
<keyword evidence="5" id="KW-0540">Nuclease</keyword>
<dbReference type="GO" id="GO:0042575">
    <property type="term" value="C:DNA polymerase complex"/>
    <property type="evidence" value="ECO:0007669"/>
    <property type="project" value="UniProtKB-ARBA"/>
</dbReference>
<dbReference type="GO" id="GO:0006508">
    <property type="term" value="P:proteolysis"/>
    <property type="evidence" value="ECO:0007669"/>
    <property type="project" value="UniProtKB-KW"/>
</dbReference>
<dbReference type="InterPro" id="IPR036397">
    <property type="entry name" value="RNaseH_sf"/>
</dbReference>